<name>A0A370HL84_9HYPH</name>
<protein>
    <submittedName>
        <fullName evidence="6">Uncharacterized protein DUF1656</fullName>
    </submittedName>
</protein>
<evidence type="ECO:0000313" key="7">
    <source>
        <dbReference type="Proteomes" id="UP000254925"/>
    </source>
</evidence>
<feature type="transmembrane region" description="Helical" evidence="5">
    <location>
        <begin position="15"/>
        <end position="33"/>
    </location>
</feature>
<keyword evidence="1" id="KW-1003">Cell membrane</keyword>
<dbReference type="RefSeq" id="WP_114770022.1">
    <property type="nucleotide sequence ID" value="NZ_QQBB01000004.1"/>
</dbReference>
<proteinExistence type="predicted"/>
<evidence type="ECO:0000313" key="6">
    <source>
        <dbReference type="EMBL" id="RDI59110.1"/>
    </source>
</evidence>
<dbReference type="AlphaFoldDB" id="A0A370HL84"/>
<reference evidence="6 7" key="1">
    <citation type="submission" date="2018-07" db="EMBL/GenBank/DDBJ databases">
        <title>Genomic Encyclopedia of Type Strains, Phase IV (KMG-IV): sequencing the most valuable type-strain genomes for metagenomic binning, comparative biology and taxonomic classification.</title>
        <authorList>
            <person name="Goeker M."/>
        </authorList>
    </citation>
    <scope>NUCLEOTIDE SEQUENCE [LARGE SCALE GENOMIC DNA]</scope>
    <source>
        <strain evidence="6 7">DSM 14364</strain>
    </source>
</reference>
<dbReference type="OrthoDB" id="7021192at2"/>
<evidence type="ECO:0000256" key="5">
    <source>
        <dbReference type="SAM" id="Phobius"/>
    </source>
</evidence>
<evidence type="ECO:0000256" key="3">
    <source>
        <dbReference type="ARBA" id="ARBA00022989"/>
    </source>
</evidence>
<dbReference type="Pfam" id="PF07869">
    <property type="entry name" value="DUF1656"/>
    <property type="match status" value="1"/>
</dbReference>
<comment type="caution">
    <text evidence="6">The sequence shown here is derived from an EMBL/GenBank/DDBJ whole genome shotgun (WGS) entry which is preliminary data.</text>
</comment>
<feature type="transmembrane region" description="Helical" evidence="5">
    <location>
        <begin position="45"/>
        <end position="65"/>
    </location>
</feature>
<keyword evidence="4 5" id="KW-0472">Membrane</keyword>
<evidence type="ECO:0000256" key="1">
    <source>
        <dbReference type="ARBA" id="ARBA00022475"/>
    </source>
</evidence>
<organism evidence="6 7">
    <name type="scientific">Microvirga subterranea</name>
    <dbReference type="NCBI Taxonomy" id="186651"/>
    <lineage>
        <taxon>Bacteria</taxon>
        <taxon>Pseudomonadati</taxon>
        <taxon>Pseudomonadota</taxon>
        <taxon>Alphaproteobacteria</taxon>
        <taxon>Hyphomicrobiales</taxon>
        <taxon>Methylobacteriaceae</taxon>
        <taxon>Microvirga</taxon>
    </lineage>
</organism>
<dbReference type="Proteomes" id="UP000254925">
    <property type="component" value="Unassembled WGS sequence"/>
</dbReference>
<keyword evidence="3 5" id="KW-1133">Transmembrane helix</keyword>
<evidence type="ECO:0000256" key="2">
    <source>
        <dbReference type="ARBA" id="ARBA00022692"/>
    </source>
</evidence>
<keyword evidence="2 5" id="KW-0812">Transmembrane</keyword>
<sequence>MIKEVDLFGIYAPPMFAYAAAAAVIWIVLRWVLREIGFYRLVWHQALFNVALYVLVLSACISLVFR</sequence>
<dbReference type="InterPro" id="IPR012451">
    <property type="entry name" value="DUF1656"/>
</dbReference>
<evidence type="ECO:0000256" key="4">
    <source>
        <dbReference type="ARBA" id="ARBA00023136"/>
    </source>
</evidence>
<dbReference type="EMBL" id="QQBB01000004">
    <property type="protein sequence ID" value="RDI59110.1"/>
    <property type="molecule type" value="Genomic_DNA"/>
</dbReference>
<keyword evidence="7" id="KW-1185">Reference proteome</keyword>
<accession>A0A370HL84</accession>
<gene>
    <name evidence="6" type="ORF">DES45_10421</name>
</gene>